<dbReference type="Proteomes" id="UP000045706">
    <property type="component" value="Unassembled WGS sequence"/>
</dbReference>
<feature type="transmembrane region" description="Helical" evidence="1">
    <location>
        <begin position="63"/>
        <end position="83"/>
    </location>
</feature>
<evidence type="ECO:0000313" key="3">
    <source>
        <dbReference type="EMBL" id="CRK47102.1"/>
    </source>
</evidence>
<feature type="domain" description="P-type ATPase C-terminal" evidence="2">
    <location>
        <begin position="1"/>
        <end position="108"/>
    </location>
</feature>
<evidence type="ECO:0000256" key="1">
    <source>
        <dbReference type="SAM" id="Phobius"/>
    </source>
</evidence>
<proteinExistence type="predicted"/>
<feature type="transmembrane region" description="Helical" evidence="1">
    <location>
        <begin position="38"/>
        <end position="57"/>
    </location>
</feature>
<dbReference type="Pfam" id="PF16212">
    <property type="entry name" value="PhoLip_ATPase_C"/>
    <property type="match status" value="1"/>
</dbReference>
<gene>
    <name evidence="3" type="ORF">BN1723_020171</name>
</gene>
<dbReference type="AlphaFoldDB" id="A0A0G4NKU7"/>
<feature type="transmembrane region" description="Helical" evidence="1">
    <location>
        <begin position="6"/>
        <end position="26"/>
    </location>
</feature>
<name>A0A0G4NKU7_VERLO</name>
<keyword evidence="1" id="KW-0472">Membrane</keyword>
<organism evidence="3 4">
    <name type="scientific">Verticillium longisporum</name>
    <name type="common">Verticillium dahliae var. longisporum</name>
    <dbReference type="NCBI Taxonomy" id="100787"/>
    <lineage>
        <taxon>Eukaryota</taxon>
        <taxon>Fungi</taxon>
        <taxon>Dikarya</taxon>
        <taxon>Ascomycota</taxon>
        <taxon>Pezizomycotina</taxon>
        <taxon>Sordariomycetes</taxon>
        <taxon>Hypocreomycetidae</taxon>
        <taxon>Glomerellales</taxon>
        <taxon>Plectosphaerellaceae</taxon>
        <taxon>Verticillium</taxon>
    </lineage>
</organism>
<evidence type="ECO:0000259" key="2">
    <source>
        <dbReference type="Pfam" id="PF16212"/>
    </source>
</evidence>
<accession>A0A0G4NKU7</accession>
<sequence>MVDGIYQSVMAFWIPYLTVVSTSFVTFNGQNIEDRTRLGAYIAHPIVLTINMYILINTYRWDWFIVLCVVISDAMIFLTTGIFTAQTSSGAFYGAGAQIYSQASFWAV</sequence>
<keyword evidence="1" id="KW-1133">Transmembrane helix</keyword>
<reference evidence="4" key="1">
    <citation type="submission" date="2015-05" db="EMBL/GenBank/DDBJ databases">
        <authorList>
            <person name="Fogelqvist Johan"/>
        </authorList>
    </citation>
    <scope>NUCLEOTIDE SEQUENCE [LARGE SCALE GENOMIC DNA]</scope>
</reference>
<dbReference type="EMBL" id="CVQI01036172">
    <property type="protein sequence ID" value="CRK47102.1"/>
    <property type="molecule type" value="Genomic_DNA"/>
</dbReference>
<feature type="non-terminal residue" evidence="3">
    <location>
        <position position="108"/>
    </location>
</feature>
<dbReference type="InterPro" id="IPR032630">
    <property type="entry name" value="P_typ_ATPase_c"/>
</dbReference>
<evidence type="ECO:0000313" key="4">
    <source>
        <dbReference type="Proteomes" id="UP000045706"/>
    </source>
</evidence>
<protein>
    <recommendedName>
        <fullName evidence="2">P-type ATPase C-terminal domain-containing protein</fullName>
    </recommendedName>
</protein>
<keyword evidence="1" id="KW-0812">Transmembrane</keyword>